<comment type="subcellular location">
    <subcellularLocation>
        <location evidence="1">Cell membrane</location>
        <topology evidence="1">Lipid-anchor</topology>
    </subcellularLocation>
</comment>
<evidence type="ECO:0000259" key="7">
    <source>
        <dbReference type="Pfam" id="PF02608"/>
    </source>
</evidence>
<keyword evidence="6" id="KW-0449">Lipoprotein</keyword>
<evidence type="ECO:0000256" key="1">
    <source>
        <dbReference type="ARBA" id="ARBA00004193"/>
    </source>
</evidence>
<dbReference type="EMBL" id="JBHSGK010000011">
    <property type="protein sequence ID" value="MFC4736923.1"/>
    <property type="molecule type" value="Genomic_DNA"/>
</dbReference>
<accession>A0ABV9NUB1</accession>
<evidence type="ECO:0000256" key="2">
    <source>
        <dbReference type="ARBA" id="ARBA00008610"/>
    </source>
</evidence>
<evidence type="ECO:0000256" key="5">
    <source>
        <dbReference type="ARBA" id="ARBA00023136"/>
    </source>
</evidence>
<dbReference type="InterPro" id="IPR050957">
    <property type="entry name" value="BMP_lipoprotein"/>
</dbReference>
<keyword evidence="3" id="KW-1003">Cell membrane</keyword>
<feature type="domain" description="ABC transporter substrate-binding protein PnrA-like" evidence="7">
    <location>
        <begin position="47"/>
        <end position="291"/>
    </location>
</feature>
<dbReference type="Gene3D" id="3.40.50.2300">
    <property type="match status" value="2"/>
</dbReference>
<evidence type="ECO:0000313" key="9">
    <source>
        <dbReference type="Proteomes" id="UP001595896"/>
    </source>
</evidence>
<comment type="similarity">
    <text evidence="2">Belongs to the BMP lipoprotein family.</text>
</comment>
<name>A0ABV9NUB1_9BACI</name>
<evidence type="ECO:0000256" key="4">
    <source>
        <dbReference type="ARBA" id="ARBA00022729"/>
    </source>
</evidence>
<dbReference type="Pfam" id="PF02608">
    <property type="entry name" value="Bmp"/>
    <property type="match status" value="1"/>
</dbReference>
<keyword evidence="5" id="KW-0472">Membrane</keyword>
<dbReference type="InterPro" id="IPR028082">
    <property type="entry name" value="Peripla_BP_I"/>
</dbReference>
<proteinExistence type="inferred from homology"/>
<evidence type="ECO:0000256" key="6">
    <source>
        <dbReference type="ARBA" id="ARBA00023288"/>
    </source>
</evidence>
<dbReference type="Proteomes" id="UP001595896">
    <property type="component" value="Unassembled WGS sequence"/>
</dbReference>
<reference evidence="9" key="1">
    <citation type="journal article" date="2019" name="Int. J. Syst. Evol. Microbiol.">
        <title>The Global Catalogue of Microorganisms (GCM) 10K type strain sequencing project: providing services to taxonomists for standard genome sequencing and annotation.</title>
        <authorList>
            <consortium name="The Broad Institute Genomics Platform"/>
            <consortium name="The Broad Institute Genome Sequencing Center for Infectious Disease"/>
            <person name="Wu L."/>
            <person name="Ma J."/>
        </authorList>
    </citation>
    <scope>NUCLEOTIDE SEQUENCE [LARGE SCALE GENOMIC DNA]</scope>
    <source>
        <strain evidence="9">JCM 12165</strain>
    </source>
</reference>
<dbReference type="InterPro" id="IPR003760">
    <property type="entry name" value="PnrA-like"/>
</dbReference>
<keyword evidence="9" id="KW-1185">Reference proteome</keyword>
<dbReference type="PANTHER" id="PTHR34296">
    <property type="entry name" value="TRANSCRIPTIONAL ACTIVATOR PROTEIN MED"/>
    <property type="match status" value="1"/>
</dbReference>
<sequence length="333" mass="37244">MRSIFRQSMIVLAAGAAAAIIIVLSMQVLSSRVMTEESNQSEASGPTVSILASDAVRDQSWGSFAFTSQVLIRDEFGIRAELYPDLTTETLREYRTAKEAEDGADLIIGHGREFASTFQTYAEQYPDVEFVSLHGESKHDNHTVYTFDVAPTEVLAMTAAALKSESGSVGVLSKSGDWRSRKQVEERLEELGTELHYEVVQDRNNTEQALEALERLREAGADVIYSRGNTFNRYVIQQAAEDDFYVIGFIDDQSYLGREHVLTSIVNNVPLVYEKIMTDYLSEAGLPGGIVELSAEDHVFYLAPFGPMFTEEDMAELKKHDTRVLRHLYNGTR</sequence>
<evidence type="ECO:0000313" key="8">
    <source>
        <dbReference type="EMBL" id="MFC4736923.1"/>
    </source>
</evidence>
<keyword evidence="4" id="KW-0732">Signal</keyword>
<evidence type="ECO:0000256" key="3">
    <source>
        <dbReference type="ARBA" id="ARBA00022475"/>
    </source>
</evidence>
<gene>
    <name evidence="8" type="ORF">ACFO4L_10030</name>
</gene>
<organism evidence="8 9">
    <name type="scientific">Bacillus daqingensis</name>
    <dbReference type="NCBI Taxonomy" id="872396"/>
    <lineage>
        <taxon>Bacteria</taxon>
        <taxon>Bacillati</taxon>
        <taxon>Bacillota</taxon>
        <taxon>Bacilli</taxon>
        <taxon>Bacillales</taxon>
        <taxon>Bacillaceae</taxon>
        <taxon>Bacillus</taxon>
    </lineage>
</organism>
<dbReference type="PANTHER" id="PTHR34296:SF2">
    <property type="entry name" value="ABC TRANSPORTER GUANOSINE-BINDING PROTEIN NUPN"/>
    <property type="match status" value="1"/>
</dbReference>
<comment type="caution">
    <text evidence="8">The sequence shown here is derived from an EMBL/GenBank/DDBJ whole genome shotgun (WGS) entry which is preliminary data.</text>
</comment>
<dbReference type="RefSeq" id="WP_377909536.1">
    <property type="nucleotide sequence ID" value="NZ_JBHSGK010000011.1"/>
</dbReference>
<dbReference type="SUPFAM" id="SSF53822">
    <property type="entry name" value="Periplasmic binding protein-like I"/>
    <property type="match status" value="1"/>
</dbReference>
<protein>
    <submittedName>
        <fullName evidence="8">BMP family ABC transporter substrate-binding protein</fullName>
    </submittedName>
</protein>